<dbReference type="AlphaFoldDB" id="A0A1X7TQY3"/>
<evidence type="ECO:0000313" key="1">
    <source>
        <dbReference type="EnsemblMetazoa" id="Aqu2.1.17464_001"/>
    </source>
</evidence>
<accession>A0A1X7TQY3</accession>
<reference evidence="1" key="1">
    <citation type="submission" date="2017-05" db="UniProtKB">
        <authorList>
            <consortium name="EnsemblMetazoa"/>
        </authorList>
    </citation>
    <scope>IDENTIFICATION</scope>
</reference>
<dbReference type="InParanoid" id="A0A1X7TQY3"/>
<dbReference type="OrthoDB" id="2423195at2759"/>
<sequence>MIHYLHELKKVQIETVAEQVEHFVKLGDFRSEMLGMGDKPKPSNVFELTAKSFLRHCELYFKGGEISELFHVTLLSSM</sequence>
<name>A0A1X7TQY3_AMPQE</name>
<dbReference type="EnsemblMetazoa" id="Aqu2.1.17464_001">
    <property type="protein sequence ID" value="Aqu2.1.17464_001"/>
    <property type="gene ID" value="Aqu2.1.17464"/>
</dbReference>
<protein>
    <submittedName>
        <fullName evidence="1">Uncharacterized protein</fullName>
    </submittedName>
</protein>
<organism evidence="1">
    <name type="scientific">Amphimedon queenslandica</name>
    <name type="common">Sponge</name>
    <dbReference type="NCBI Taxonomy" id="400682"/>
    <lineage>
        <taxon>Eukaryota</taxon>
        <taxon>Metazoa</taxon>
        <taxon>Porifera</taxon>
        <taxon>Demospongiae</taxon>
        <taxon>Heteroscleromorpha</taxon>
        <taxon>Haplosclerida</taxon>
        <taxon>Niphatidae</taxon>
        <taxon>Amphimedon</taxon>
    </lineage>
</organism>
<proteinExistence type="predicted"/>